<dbReference type="EMBL" id="JAKKSL010000002">
    <property type="protein sequence ID" value="MCI2284132.1"/>
    <property type="molecule type" value="Genomic_DNA"/>
</dbReference>
<gene>
    <name evidence="3" type="ORF">L3081_12985</name>
</gene>
<proteinExistence type="predicted"/>
<comment type="caution">
    <text evidence="3">The sequence shown here is derived from an EMBL/GenBank/DDBJ whole genome shotgun (WGS) entry which is preliminary data.</text>
</comment>
<dbReference type="RefSeq" id="WP_242286591.1">
    <property type="nucleotide sequence ID" value="NZ_JAKKSL010000002.1"/>
</dbReference>
<dbReference type="NCBIfam" id="TIGR02595">
    <property type="entry name" value="PEP_CTERM"/>
    <property type="match status" value="1"/>
</dbReference>
<dbReference type="Proteomes" id="UP001139646">
    <property type="component" value="Unassembled WGS sequence"/>
</dbReference>
<name>A0ABS9X518_9GAMM</name>
<feature type="signal peptide" evidence="1">
    <location>
        <begin position="1"/>
        <end position="22"/>
    </location>
</feature>
<evidence type="ECO:0000313" key="4">
    <source>
        <dbReference type="Proteomes" id="UP001139646"/>
    </source>
</evidence>
<keyword evidence="4" id="KW-1185">Reference proteome</keyword>
<reference evidence="3" key="1">
    <citation type="submission" date="2022-01" db="EMBL/GenBank/DDBJ databases">
        <title>Colwellia maritima, isolated from seawater.</title>
        <authorList>
            <person name="Kristyanto S."/>
            <person name="Jung J."/>
            <person name="Jeon C.O."/>
        </authorList>
    </citation>
    <scope>NUCLEOTIDE SEQUENCE</scope>
    <source>
        <strain evidence="3">MSW7</strain>
    </source>
</reference>
<feature type="chain" id="PRO_5045169365" evidence="1">
    <location>
        <begin position="23"/>
        <end position="336"/>
    </location>
</feature>
<organism evidence="3 4">
    <name type="scientific">Colwellia maritima</name>
    <dbReference type="NCBI Taxonomy" id="2912588"/>
    <lineage>
        <taxon>Bacteria</taxon>
        <taxon>Pseudomonadati</taxon>
        <taxon>Pseudomonadota</taxon>
        <taxon>Gammaproteobacteria</taxon>
        <taxon>Alteromonadales</taxon>
        <taxon>Colwelliaceae</taxon>
        <taxon>Colwellia</taxon>
    </lineage>
</organism>
<evidence type="ECO:0000259" key="2">
    <source>
        <dbReference type="Pfam" id="PF07589"/>
    </source>
</evidence>
<evidence type="ECO:0000256" key="1">
    <source>
        <dbReference type="SAM" id="SignalP"/>
    </source>
</evidence>
<dbReference type="Pfam" id="PF07589">
    <property type="entry name" value="PEP-CTERM"/>
    <property type="match status" value="1"/>
</dbReference>
<feature type="domain" description="Ice-binding protein C-terminal" evidence="2">
    <location>
        <begin position="311"/>
        <end position="334"/>
    </location>
</feature>
<evidence type="ECO:0000313" key="3">
    <source>
        <dbReference type="EMBL" id="MCI2284132.1"/>
    </source>
</evidence>
<keyword evidence="1" id="KW-0732">Signal</keyword>
<sequence>MNTKNIIAASVFAALTAFPSQANIIFEFNYVDNASNPGVGFLDATYGAARQQAMEEAGTLYSNLFSNYFSNSGTIYLDATSSDDAASSTLASAGSYLTSGCSGTGNCVINEVVKTKLQTGVDTNGDGFGTILSDGTGNNTDGSVDVNWGSEWTVDPNDTDPNKFDFFAAIFHELTHALGFSSMIHEDGSGVFNNEWSMFDTFLQNANGDSIIQSDSTLDQTVWDDAKTGGTGSGIFFGGANAVAANGGDLVGIYSPTSWAGGSSGSHIDGAPFPTDMMKYDRGYGPETRTFSAIDVGVLTDIGYTRNATTSVPEPSTLGLGLFGLLCGLFIRRKNS</sequence>
<protein>
    <submittedName>
        <fullName evidence="3">PEP-CTERM sorting domain-containing protein</fullName>
    </submittedName>
</protein>
<dbReference type="SUPFAM" id="SSF55486">
    <property type="entry name" value="Metalloproteases ('zincins'), catalytic domain"/>
    <property type="match status" value="1"/>
</dbReference>
<dbReference type="InterPro" id="IPR013424">
    <property type="entry name" value="Ice-binding_C"/>
</dbReference>
<accession>A0ABS9X518</accession>